<keyword evidence="2" id="KW-1133">Transmembrane helix</keyword>
<feature type="transmembrane region" description="Helical" evidence="2">
    <location>
        <begin position="423"/>
        <end position="441"/>
    </location>
</feature>
<feature type="transmembrane region" description="Helical" evidence="2">
    <location>
        <begin position="504"/>
        <end position="525"/>
    </location>
</feature>
<feature type="transmembrane region" description="Helical" evidence="2">
    <location>
        <begin position="149"/>
        <end position="168"/>
    </location>
</feature>
<proteinExistence type="predicted"/>
<keyword evidence="2" id="KW-0472">Membrane</keyword>
<evidence type="ECO:0000313" key="3">
    <source>
        <dbReference type="EMBL" id="SAM81630.1"/>
    </source>
</evidence>
<feature type="region of interest" description="Disordered" evidence="1">
    <location>
        <begin position="219"/>
        <end position="240"/>
    </location>
</feature>
<evidence type="ECO:0000313" key="4">
    <source>
        <dbReference type="Proteomes" id="UP000179920"/>
    </source>
</evidence>
<feature type="transmembrane region" description="Helical" evidence="2">
    <location>
        <begin position="66"/>
        <end position="86"/>
    </location>
</feature>
<dbReference type="EMBL" id="LT558121">
    <property type="protein sequence ID" value="SAM81630.1"/>
    <property type="molecule type" value="Genomic_DNA"/>
</dbReference>
<dbReference type="AlphaFoldDB" id="A0A1K0HBL0"/>
<dbReference type="PANTHER" id="PTHR40407:SF1">
    <property type="entry name" value="HEPARAN-ALPHA-GLUCOSAMINIDE N-ACETYLTRANSFERASE CATALYTIC DOMAIN-CONTAINING PROTEIN"/>
    <property type="match status" value="1"/>
</dbReference>
<evidence type="ECO:0008006" key="5">
    <source>
        <dbReference type="Google" id="ProtNLM"/>
    </source>
</evidence>
<evidence type="ECO:0000256" key="1">
    <source>
        <dbReference type="SAM" id="MobiDB-lite"/>
    </source>
</evidence>
<gene>
    <name evidence="3" type="ORF">UBRO_03280</name>
</gene>
<dbReference type="OrthoDB" id="2505607at2759"/>
<feature type="transmembrane region" description="Helical" evidence="2">
    <location>
        <begin position="106"/>
        <end position="129"/>
    </location>
</feature>
<feature type="region of interest" description="Disordered" evidence="1">
    <location>
        <begin position="1"/>
        <end position="51"/>
    </location>
</feature>
<feature type="compositionally biased region" description="Polar residues" evidence="1">
    <location>
        <begin position="228"/>
        <end position="240"/>
    </location>
</feature>
<feature type="transmembrane region" description="Helical" evidence="2">
    <location>
        <begin position="174"/>
        <end position="197"/>
    </location>
</feature>
<reference evidence="4" key="1">
    <citation type="submission" date="2016-04" db="EMBL/GenBank/DDBJ databases">
        <authorList>
            <person name="Guldener U."/>
            <person name="Guldener U."/>
        </authorList>
    </citation>
    <scope>NUCLEOTIDE SEQUENCE [LARGE SCALE GENOMIC DNA]</scope>
    <source>
        <strain evidence="4">UB2112</strain>
    </source>
</reference>
<feature type="transmembrane region" description="Helical" evidence="2">
    <location>
        <begin position="247"/>
        <end position="267"/>
    </location>
</feature>
<name>A0A1K0HBL0_9BASI</name>
<evidence type="ECO:0000256" key="2">
    <source>
        <dbReference type="SAM" id="Phobius"/>
    </source>
</evidence>
<sequence length="540" mass="60028">MSSSTAQQPVQDTNFASALSDDASGQQNGRQHYGSLPTTSPSEALSAPKPTAVSTRAIAPDLLRGLILPLMSLDHAALFMGAWLHGTPRQTENAGTPMHEWNFTSAYVSRTITHLCAPGFFFLMGMGTVYFHKSRKRIGWGEGRMVKHFVIRAVALTLVSEVMGETLMWGRGVWLINIVLIGLAVDYLLTGLLCVMLEETDKLVVRRLDKLSAGKADGQRRPLLDNANAEQQNDTPVASPRSQSLSFWIHNVLLLILTYITIFWNIWLSPTHGHCSATGTHPSSSTPIELLALQSLTSASPPPPPSPSSAWGPWFDFWFYPVQNRFVMSGFPPLAWLSFSIFGLLYTRVMLYKKWSPSAVIVGNLFTAVILSALFVATRLLHFGNLSEGCLHMPEHLAHPDKNQYFVSIRSFFYITKYPPSPSFFALTMAVNFALLAFFSAIPSTIATKIPGLMNYGGSALFFYVAHMYLYALLSIPARHFFEHDLPDHPPNNWEKTKGLGPTAPFWITWVLGLVILSPLCRLYGKIKATKGPDSLWRFF</sequence>
<feature type="transmembrane region" description="Helical" evidence="2">
    <location>
        <begin position="358"/>
        <end position="377"/>
    </location>
</feature>
<accession>A0A1K0HBL0</accession>
<feature type="transmembrane region" description="Helical" evidence="2">
    <location>
        <begin position="453"/>
        <end position="474"/>
    </location>
</feature>
<dbReference type="PANTHER" id="PTHR40407">
    <property type="entry name" value="MEMBRANE PROTEIN-LIKE PROTEIN"/>
    <property type="match status" value="1"/>
</dbReference>
<protein>
    <recommendedName>
        <fullName evidence="5">Heparan-alpha-glucosaminide N-acetyltransferase catalytic domain-containing protein</fullName>
    </recommendedName>
</protein>
<organism evidence="3 4">
    <name type="scientific">Ustilago bromivora</name>
    <dbReference type="NCBI Taxonomy" id="307758"/>
    <lineage>
        <taxon>Eukaryota</taxon>
        <taxon>Fungi</taxon>
        <taxon>Dikarya</taxon>
        <taxon>Basidiomycota</taxon>
        <taxon>Ustilaginomycotina</taxon>
        <taxon>Ustilaginomycetes</taxon>
        <taxon>Ustilaginales</taxon>
        <taxon>Ustilaginaceae</taxon>
        <taxon>Ustilago</taxon>
    </lineage>
</organism>
<feature type="compositionally biased region" description="Polar residues" evidence="1">
    <location>
        <begin position="1"/>
        <end position="43"/>
    </location>
</feature>
<feature type="transmembrane region" description="Helical" evidence="2">
    <location>
        <begin position="326"/>
        <end position="346"/>
    </location>
</feature>
<dbReference type="Proteomes" id="UP000179920">
    <property type="component" value="Chromosome V"/>
</dbReference>
<keyword evidence="2" id="KW-0812">Transmembrane</keyword>